<keyword evidence="3" id="KW-0547">Nucleotide-binding</keyword>
<dbReference type="EMBL" id="JBFATE010000007">
    <property type="protein sequence ID" value="MEV5247096.1"/>
    <property type="molecule type" value="Genomic_DNA"/>
</dbReference>
<comment type="caution">
    <text evidence="3">The sequence shown here is derived from an EMBL/GenBank/DDBJ whole genome shotgun (WGS) entry which is preliminary data.</text>
</comment>
<reference evidence="3 4" key="1">
    <citation type="submission" date="2024-06" db="EMBL/GenBank/DDBJ databases">
        <title>The Natural Products Discovery Center: Release of the First 8490 Sequenced Strains for Exploring Actinobacteria Biosynthetic Diversity.</title>
        <authorList>
            <person name="Kalkreuter E."/>
            <person name="Kautsar S.A."/>
            <person name="Yang D."/>
            <person name="Bader C.D."/>
            <person name="Teijaro C.N."/>
            <person name="Fluegel L."/>
            <person name="Davis C.M."/>
            <person name="Simpson J.R."/>
            <person name="Lauterbach L."/>
            <person name="Steele A.D."/>
            <person name="Gui C."/>
            <person name="Meng S."/>
            <person name="Li G."/>
            <person name="Viehrig K."/>
            <person name="Ye F."/>
            <person name="Su P."/>
            <person name="Kiefer A.F."/>
            <person name="Nichols A."/>
            <person name="Cepeda A.J."/>
            <person name="Yan W."/>
            <person name="Fan B."/>
            <person name="Jiang Y."/>
            <person name="Adhikari A."/>
            <person name="Zheng C.-J."/>
            <person name="Schuster L."/>
            <person name="Cowan T.M."/>
            <person name="Smanski M.J."/>
            <person name="Chevrette M.G."/>
            <person name="De Carvalho L.P.S."/>
            <person name="Shen B."/>
        </authorList>
    </citation>
    <scope>NUCLEOTIDE SEQUENCE [LARGE SCALE GENOMIC DNA]</scope>
    <source>
        <strain evidence="3 4">NPDC052768</strain>
    </source>
</reference>
<keyword evidence="3" id="KW-0067">ATP-binding</keyword>
<dbReference type="Proteomes" id="UP001552527">
    <property type="component" value="Unassembled WGS sequence"/>
</dbReference>
<evidence type="ECO:0000259" key="2">
    <source>
        <dbReference type="Pfam" id="PF13581"/>
    </source>
</evidence>
<dbReference type="PANTHER" id="PTHR35526:SF3">
    <property type="entry name" value="ANTI-SIGMA-F FACTOR RSBW"/>
    <property type="match status" value="1"/>
</dbReference>
<keyword evidence="1" id="KW-0418">Kinase</keyword>
<keyword evidence="4" id="KW-1185">Reference proteome</keyword>
<gene>
    <name evidence="3" type="ORF">AB0K95_17745</name>
</gene>
<dbReference type="SUPFAM" id="SSF55874">
    <property type="entry name" value="ATPase domain of HSP90 chaperone/DNA topoisomerase II/histidine kinase"/>
    <property type="match status" value="1"/>
</dbReference>
<evidence type="ECO:0000256" key="1">
    <source>
        <dbReference type="ARBA" id="ARBA00022527"/>
    </source>
</evidence>
<evidence type="ECO:0000313" key="3">
    <source>
        <dbReference type="EMBL" id="MEV5247096.1"/>
    </source>
</evidence>
<protein>
    <submittedName>
        <fullName evidence="3">ATP-binding protein</fullName>
    </submittedName>
</protein>
<dbReference type="GO" id="GO:0005524">
    <property type="term" value="F:ATP binding"/>
    <property type="evidence" value="ECO:0007669"/>
    <property type="project" value="UniProtKB-KW"/>
</dbReference>
<keyword evidence="1" id="KW-0808">Transferase</keyword>
<sequence length="200" mass="21800">MAFTAHPEEVARLRRDVRLHLRAWGLDDLVDTAQLCVSELVSNIVTHVGTGTPGSLVLSTGGARLRVEVHDPDTRALPTLVEAEIDAEGGRGMALVAALADRWGVQVYDDHKVTWCEFAVEGSSAPIAPDGEPSVERADALLEVYATLKPPACSYDRESGRVRRRVEEESVIDMVTDLLHRLRAHGGDVDRALDCAQSRL</sequence>
<keyword evidence="1" id="KW-0723">Serine/threonine-protein kinase</keyword>
<dbReference type="Pfam" id="PF13581">
    <property type="entry name" value="HATPase_c_2"/>
    <property type="match status" value="1"/>
</dbReference>
<dbReference type="CDD" id="cd16936">
    <property type="entry name" value="HATPase_RsbW-like"/>
    <property type="match status" value="1"/>
</dbReference>
<dbReference type="Gene3D" id="3.30.565.10">
    <property type="entry name" value="Histidine kinase-like ATPase, C-terminal domain"/>
    <property type="match status" value="1"/>
</dbReference>
<name>A0ABV3JH07_9ACTN</name>
<evidence type="ECO:0000313" key="4">
    <source>
        <dbReference type="Proteomes" id="UP001552527"/>
    </source>
</evidence>
<feature type="domain" description="Histidine kinase/HSP90-like ATPase" evidence="2">
    <location>
        <begin position="3"/>
        <end position="104"/>
    </location>
</feature>
<dbReference type="PANTHER" id="PTHR35526">
    <property type="entry name" value="ANTI-SIGMA-F FACTOR RSBW-RELATED"/>
    <property type="match status" value="1"/>
</dbReference>
<dbReference type="InterPro" id="IPR003594">
    <property type="entry name" value="HATPase_dom"/>
</dbReference>
<accession>A0ABV3JH07</accession>
<dbReference type="InterPro" id="IPR050267">
    <property type="entry name" value="Anti-sigma-factor_SerPK"/>
</dbReference>
<organism evidence="3 4">
    <name type="scientific">Streptomyces werraensis</name>
    <dbReference type="NCBI Taxonomy" id="68284"/>
    <lineage>
        <taxon>Bacteria</taxon>
        <taxon>Bacillati</taxon>
        <taxon>Actinomycetota</taxon>
        <taxon>Actinomycetes</taxon>
        <taxon>Kitasatosporales</taxon>
        <taxon>Streptomycetaceae</taxon>
        <taxon>Streptomyces</taxon>
    </lineage>
</organism>
<dbReference type="InterPro" id="IPR036890">
    <property type="entry name" value="HATPase_C_sf"/>
</dbReference>
<dbReference type="RefSeq" id="WP_364022890.1">
    <property type="nucleotide sequence ID" value="NZ_JBFATD010000007.1"/>
</dbReference>
<proteinExistence type="predicted"/>